<evidence type="ECO:0000313" key="12">
    <source>
        <dbReference type="Proteomes" id="UP000245974"/>
    </source>
</evidence>
<dbReference type="FunCoup" id="A0A2U3MUD0">
    <property type="interactions" value="370"/>
</dbReference>
<dbReference type="PANTHER" id="PTHR43390">
    <property type="entry name" value="SIGNAL PEPTIDASE I"/>
    <property type="match status" value="1"/>
</dbReference>
<evidence type="ECO:0000256" key="2">
    <source>
        <dbReference type="ARBA" id="ARBA00009370"/>
    </source>
</evidence>
<dbReference type="SUPFAM" id="SSF51306">
    <property type="entry name" value="LexA/Signal peptidase"/>
    <property type="match status" value="1"/>
</dbReference>
<dbReference type="GO" id="GO:0004252">
    <property type="term" value="F:serine-type endopeptidase activity"/>
    <property type="evidence" value="ECO:0007669"/>
    <property type="project" value="InterPro"/>
</dbReference>
<dbReference type="EC" id="3.4.21.89" evidence="3 8"/>
<dbReference type="AlphaFoldDB" id="A0A2U3MUD0"/>
<evidence type="ECO:0000259" key="10">
    <source>
        <dbReference type="Pfam" id="PF10502"/>
    </source>
</evidence>
<dbReference type="NCBIfam" id="TIGR02227">
    <property type="entry name" value="sigpep_I_bact"/>
    <property type="match status" value="1"/>
</dbReference>
<keyword evidence="8" id="KW-1133">Transmembrane helix</keyword>
<reference evidence="12" key="1">
    <citation type="submission" date="2018-03" db="EMBL/GenBank/DDBJ databases">
        <authorList>
            <person name="Blom J."/>
        </authorList>
    </citation>
    <scope>NUCLEOTIDE SEQUENCE [LARGE SCALE GENOMIC DNA]</scope>
    <source>
        <strain evidence="12">KPC-SM-21</strain>
    </source>
</reference>
<dbReference type="GO" id="GO:0006465">
    <property type="term" value="P:signal peptide processing"/>
    <property type="evidence" value="ECO:0007669"/>
    <property type="project" value="InterPro"/>
</dbReference>
<feature type="active site" evidence="7">
    <location>
        <position position="127"/>
    </location>
</feature>
<evidence type="ECO:0000256" key="6">
    <source>
        <dbReference type="ARBA" id="ARBA00022801"/>
    </source>
</evidence>
<evidence type="ECO:0000256" key="9">
    <source>
        <dbReference type="RuleBase" id="RU362042"/>
    </source>
</evidence>
<dbReference type="InterPro" id="IPR019757">
    <property type="entry name" value="Pept_S26A_signal_pept_1_Lys-AS"/>
</dbReference>
<feature type="active site" evidence="7">
    <location>
        <position position="72"/>
    </location>
</feature>
<keyword evidence="6 8" id="KW-0378">Hydrolase</keyword>
<evidence type="ECO:0000256" key="4">
    <source>
        <dbReference type="ARBA" id="ARBA00019232"/>
    </source>
</evidence>
<protein>
    <recommendedName>
        <fullName evidence="4 8">Signal peptidase I</fullName>
        <ecNumber evidence="3 8">3.4.21.89</ecNumber>
    </recommendedName>
</protein>
<dbReference type="InterPro" id="IPR019756">
    <property type="entry name" value="Pept_S26A_signal_pept_1_Ser-AS"/>
</dbReference>
<keyword evidence="12" id="KW-1185">Reference proteome</keyword>
<comment type="catalytic activity">
    <reaction evidence="1 8">
        <text>Cleavage of hydrophobic, N-terminal signal or leader sequences from secreted and periplasmic proteins.</text>
        <dbReference type="EC" id="3.4.21.89"/>
    </reaction>
</comment>
<evidence type="ECO:0000256" key="3">
    <source>
        <dbReference type="ARBA" id="ARBA00013208"/>
    </source>
</evidence>
<evidence type="ECO:0000256" key="8">
    <source>
        <dbReference type="RuleBase" id="RU003993"/>
    </source>
</evidence>
<feature type="transmembrane region" description="Helical" evidence="8">
    <location>
        <begin position="39"/>
        <end position="62"/>
    </location>
</feature>
<dbReference type="Pfam" id="PF10502">
    <property type="entry name" value="Peptidase_S26"/>
    <property type="match status" value="1"/>
</dbReference>
<evidence type="ECO:0000256" key="1">
    <source>
        <dbReference type="ARBA" id="ARBA00000677"/>
    </source>
</evidence>
<evidence type="ECO:0000256" key="7">
    <source>
        <dbReference type="PIRSR" id="PIRSR600223-1"/>
    </source>
</evidence>
<dbReference type="InterPro" id="IPR036286">
    <property type="entry name" value="LexA/Signal_pep-like_sf"/>
</dbReference>
<proteinExistence type="inferred from homology"/>
<keyword evidence="5 8" id="KW-0645">Protease</keyword>
<organism evidence="11 12">
    <name type="scientific">Acinetobacter stercoris</name>
    <dbReference type="NCBI Taxonomy" id="2126983"/>
    <lineage>
        <taxon>Bacteria</taxon>
        <taxon>Pseudomonadati</taxon>
        <taxon>Pseudomonadota</taxon>
        <taxon>Gammaproteobacteria</taxon>
        <taxon>Moraxellales</taxon>
        <taxon>Moraxellaceae</taxon>
        <taxon>Acinetobacter</taxon>
    </lineage>
</organism>
<dbReference type="InterPro" id="IPR000223">
    <property type="entry name" value="Pept_S26A_signal_pept_1"/>
</dbReference>
<dbReference type="OrthoDB" id="9815782at2"/>
<dbReference type="PRINTS" id="PR00727">
    <property type="entry name" value="LEADERPTASE"/>
</dbReference>
<dbReference type="PROSITE" id="PS00501">
    <property type="entry name" value="SPASE_I_1"/>
    <property type="match status" value="1"/>
</dbReference>
<comment type="subcellular location">
    <subcellularLocation>
        <location evidence="9">Membrane</location>
        <topology evidence="9">Multi-pass membrane protein</topology>
    </subcellularLocation>
</comment>
<dbReference type="GO" id="GO:0016020">
    <property type="term" value="C:membrane"/>
    <property type="evidence" value="ECO:0007669"/>
    <property type="project" value="UniProtKB-SubCell"/>
</dbReference>
<name>A0A2U3MUD0_9GAMM</name>
<sequence>MDFDFNLILVPVTLIFFIVWLLDKLVFKQRVTKGRNNENFLITWAYDFWPVLAVVLFLRSFLFEPFNIPSESMVPTLKTGDYILVNKYQYGVRLPITNTKFINVGDPQRGEVAVFRYPENPKISYIKRIIGLPGDEIKFENGVLFINGQKQERTFASNTMIAAKANLNGQEQEIDLAGKKYNSALGEHKFNTQEIDSEQSDPAAKALVQGIERMYPLSHNQNWEVKVPAGHYFAMGDNRDQSSDSRFWGFVPEENLTGHAVYIWMHKEPGLHLPSFDRNGKIN</sequence>
<keyword evidence="8" id="KW-0812">Transmembrane</keyword>
<dbReference type="EMBL" id="OOGT01000006">
    <property type="protein sequence ID" value="SPL69047.1"/>
    <property type="molecule type" value="Genomic_DNA"/>
</dbReference>
<dbReference type="InParanoid" id="A0A2U3MUD0"/>
<dbReference type="InterPro" id="IPR019533">
    <property type="entry name" value="Peptidase_S26"/>
</dbReference>
<dbReference type="PANTHER" id="PTHR43390:SF1">
    <property type="entry name" value="CHLOROPLAST PROCESSING PEPTIDASE"/>
    <property type="match status" value="1"/>
</dbReference>
<dbReference type="Proteomes" id="UP000245974">
    <property type="component" value="Unassembled WGS sequence"/>
</dbReference>
<feature type="domain" description="Peptidase S26" evidence="10">
    <location>
        <begin position="42"/>
        <end position="264"/>
    </location>
</feature>
<keyword evidence="8" id="KW-0472">Membrane</keyword>
<dbReference type="RefSeq" id="WP_121972615.1">
    <property type="nucleotide sequence ID" value="NZ_OOGT01000006.1"/>
</dbReference>
<accession>A0A2U3MUD0</accession>
<dbReference type="CDD" id="cd06530">
    <property type="entry name" value="S26_SPase_I"/>
    <property type="match status" value="1"/>
</dbReference>
<dbReference type="Gene3D" id="2.10.109.10">
    <property type="entry name" value="Umud Fragment, subunit A"/>
    <property type="match status" value="1"/>
</dbReference>
<comment type="similarity">
    <text evidence="2 9">Belongs to the peptidase S26 family.</text>
</comment>
<evidence type="ECO:0000256" key="5">
    <source>
        <dbReference type="ARBA" id="ARBA00022670"/>
    </source>
</evidence>
<gene>
    <name evidence="11" type="primary">lepB</name>
    <name evidence="11" type="ORF">KPC_0225</name>
</gene>
<feature type="transmembrane region" description="Helical" evidence="8">
    <location>
        <begin position="6"/>
        <end position="27"/>
    </location>
</feature>
<dbReference type="GO" id="GO:0009003">
    <property type="term" value="F:signal peptidase activity"/>
    <property type="evidence" value="ECO:0007669"/>
    <property type="project" value="UniProtKB-EC"/>
</dbReference>
<dbReference type="PROSITE" id="PS00760">
    <property type="entry name" value="SPASE_I_2"/>
    <property type="match status" value="1"/>
</dbReference>
<evidence type="ECO:0000313" key="11">
    <source>
        <dbReference type="EMBL" id="SPL69047.1"/>
    </source>
</evidence>